<keyword evidence="3" id="KW-0238">DNA-binding</keyword>
<keyword evidence="7" id="KW-1185">Reference proteome</keyword>
<keyword evidence="1" id="KW-0547">Nucleotide-binding</keyword>
<evidence type="ECO:0000313" key="6">
    <source>
        <dbReference type="EMBL" id="AZR73835.1"/>
    </source>
</evidence>
<dbReference type="GO" id="GO:0006310">
    <property type="term" value="P:DNA recombination"/>
    <property type="evidence" value="ECO:0007669"/>
    <property type="project" value="TreeGrafter"/>
</dbReference>
<feature type="domain" description="Helicase C-terminal" evidence="5">
    <location>
        <begin position="451"/>
        <end position="604"/>
    </location>
</feature>
<dbReference type="PANTHER" id="PTHR30580:SF1">
    <property type="entry name" value="COMF OPERON PROTEIN 1"/>
    <property type="match status" value="1"/>
</dbReference>
<accession>A0A3Q9HR20</accession>
<sequence>MKCCRVQLYLAGRVRKGFYQVKKAITYDLALDKVELIKEGYEWFWPLTGFISLYSAYLLKERLDRLSWLNRWNHKNEKWLIKRMKKWLKRESWFQDKEVEIFPMVRPVSFKSIPLIKETRTVEKKEVQQVAAMLRGRNFYFSEIAEGLKEMGLYQSVSRIKKNLISLLVSGKVEMIPANLPAKSICIRCGNEGLKPTKCGICGQMIWYCPQCLSMGESLTCRPLFRRKDGVKLGKKEIESYKPHYSFSLSFYQRKLAQQLSNAFEDEEVQDWLLWAVCGAGKTEITFDLIAKVLKRGGRVLFTSPRREVVRQMEERLKAAFPEVSLVGLYGGAENKLIQAQLTVATVHQLVRFYQAFDLIIFDEVDAYPYQGDKWLKRLIERSRKKDGRLIYLSATPGEDLLRQVRSGKLRVLSLPVRFHKKEVPVPILKSIKLPTVPEFSRMPDQVNEWIVETIYKDLAQLYIFLPTRRMVEIFGRSLQEFYKEIGLAYWVQYTHSKDQERFRKVKEFLQGDFPVLVTTTILERGVTVPKSNVLVLYANQEEIFNYQSLIQMAGRAGRSIKAPYGKVWFVGHVISKEMKKAREWIIRMNEIARERGLLDEKVD</sequence>
<gene>
    <name evidence="6" type="ORF">BBF96_10820</name>
</gene>
<evidence type="ECO:0000259" key="4">
    <source>
        <dbReference type="PROSITE" id="PS51192"/>
    </source>
</evidence>
<dbReference type="InterPro" id="IPR001650">
    <property type="entry name" value="Helicase_C-like"/>
</dbReference>
<dbReference type="Pfam" id="PF04851">
    <property type="entry name" value="ResIII"/>
    <property type="match status" value="1"/>
</dbReference>
<dbReference type="GO" id="GO:0003677">
    <property type="term" value="F:DNA binding"/>
    <property type="evidence" value="ECO:0007669"/>
    <property type="project" value="UniProtKB-KW"/>
</dbReference>
<dbReference type="EMBL" id="CP016379">
    <property type="protein sequence ID" value="AZR73835.1"/>
    <property type="molecule type" value="Genomic_DNA"/>
</dbReference>
<dbReference type="Gene3D" id="3.40.50.300">
    <property type="entry name" value="P-loop containing nucleotide triphosphate hydrolases"/>
    <property type="match status" value="2"/>
</dbReference>
<evidence type="ECO:0000259" key="5">
    <source>
        <dbReference type="PROSITE" id="PS51194"/>
    </source>
</evidence>
<evidence type="ECO:0000256" key="2">
    <source>
        <dbReference type="ARBA" id="ARBA00022840"/>
    </source>
</evidence>
<evidence type="ECO:0000256" key="1">
    <source>
        <dbReference type="ARBA" id="ARBA00022741"/>
    </source>
</evidence>
<dbReference type="GO" id="GO:0043138">
    <property type="term" value="F:3'-5' DNA helicase activity"/>
    <property type="evidence" value="ECO:0007669"/>
    <property type="project" value="TreeGrafter"/>
</dbReference>
<dbReference type="InterPro" id="IPR027417">
    <property type="entry name" value="P-loop_NTPase"/>
</dbReference>
<feature type="domain" description="Helicase ATP-binding" evidence="4">
    <location>
        <begin position="263"/>
        <end position="415"/>
    </location>
</feature>
<dbReference type="PROSITE" id="PS51192">
    <property type="entry name" value="HELICASE_ATP_BIND_1"/>
    <property type="match status" value="1"/>
</dbReference>
<dbReference type="GO" id="GO:0006270">
    <property type="term" value="P:DNA replication initiation"/>
    <property type="evidence" value="ECO:0007669"/>
    <property type="project" value="TreeGrafter"/>
</dbReference>
<dbReference type="InterPro" id="IPR006935">
    <property type="entry name" value="Helicase/UvrB_N"/>
</dbReference>
<dbReference type="GO" id="GO:0005524">
    <property type="term" value="F:ATP binding"/>
    <property type="evidence" value="ECO:0007669"/>
    <property type="project" value="UniProtKB-KW"/>
</dbReference>
<dbReference type="Pfam" id="PF00271">
    <property type="entry name" value="Helicase_C"/>
    <property type="match status" value="1"/>
</dbReference>
<proteinExistence type="predicted"/>
<dbReference type="InterPro" id="IPR014001">
    <property type="entry name" value="Helicase_ATP-bd"/>
</dbReference>
<dbReference type="GO" id="GO:0016787">
    <property type="term" value="F:hydrolase activity"/>
    <property type="evidence" value="ECO:0007669"/>
    <property type="project" value="InterPro"/>
</dbReference>
<dbReference type="PROSITE" id="PS51194">
    <property type="entry name" value="HELICASE_CTER"/>
    <property type="match status" value="1"/>
</dbReference>
<dbReference type="OrthoDB" id="2077914at2"/>
<evidence type="ECO:0000256" key="3">
    <source>
        <dbReference type="ARBA" id="ARBA00023125"/>
    </source>
</evidence>
<reference evidence="6 7" key="1">
    <citation type="submission" date="2016-07" db="EMBL/GenBank/DDBJ databases">
        <title>Genome and transcriptome analysis of iron-reducing fermentative bacteria Anoxybacter fermentans.</title>
        <authorList>
            <person name="Zeng X."/>
            <person name="Shao Z."/>
        </authorList>
    </citation>
    <scope>NUCLEOTIDE SEQUENCE [LARGE SCALE GENOMIC DNA]</scope>
    <source>
        <strain evidence="6 7">DY22613</strain>
    </source>
</reference>
<dbReference type="RefSeq" id="WP_127017185.1">
    <property type="nucleotide sequence ID" value="NZ_CP016379.1"/>
</dbReference>
<dbReference type="GO" id="GO:0006302">
    <property type="term" value="P:double-strand break repair"/>
    <property type="evidence" value="ECO:0007669"/>
    <property type="project" value="TreeGrafter"/>
</dbReference>
<dbReference type="Proteomes" id="UP000267250">
    <property type="component" value="Chromosome"/>
</dbReference>
<dbReference type="KEGG" id="aft:BBF96_10820"/>
<protein>
    <recommendedName>
        <fullName evidence="8">DNA/RNA helicase</fullName>
    </recommendedName>
</protein>
<name>A0A3Q9HR20_9FIRM</name>
<dbReference type="SMART" id="SM00490">
    <property type="entry name" value="HELICc"/>
    <property type="match status" value="1"/>
</dbReference>
<evidence type="ECO:0000313" key="7">
    <source>
        <dbReference type="Proteomes" id="UP000267250"/>
    </source>
</evidence>
<organism evidence="6 7">
    <name type="scientific">Anoxybacter fermentans</name>
    <dbReference type="NCBI Taxonomy" id="1323375"/>
    <lineage>
        <taxon>Bacteria</taxon>
        <taxon>Bacillati</taxon>
        <taxon>Bacillota</taxon>
        <taxon>Clostridia</taxon>
        <taxon>Halanaerobiales</taxon>
        <taxon>Anoxybacter</taxon>
    </lineage>
</organism>
<dbReference type="SUPFAM" id="SSF52540">
    <property type="entry name" value="P-loop containing nucleoside triphosphate hydrolases"/>
    <property type="match status" value="1"/>
</dbReference>
<dbReference type="SMART" id="SM00487">
    <property type="entry name" value="DEXDc"/>
    <property type="match status" value="1"/>
</dbReference>
<dbReference type="PANTHER" id="PTHR30580">
    <property type="entry name" value="PRIMOSOMAL PROTEIN N"/>
    <property type="match status" value="1"/>
</dbReference>
<keyword evidence="2" id="KW-0067">ATP-binding</keyword>
<dbReference type="AlphaFoldDB" id="A0A3Q9HR20"/>
<evidence type="ECO:0008006" key="8">
    <source>
        <dbReference type="Google" id="ProtNLM"/>
    </source>
</evidence>